<name>A0A075V0W2_9PSEU</name>
<feature type="domain" description="DUF2293" evidence="1">
    <location>
        <begin position="262"/>
        <end position="348"/>
    </location>
</feature>
<dbReference type="AlphaFoldDB" id="A0A075V0W2"/>
<gene>
    <name evidence="2" type="ORF">AJAP_27010</name>
</gene>
<evidence type="ECO:0000313" key="2">
    <source>
        <dbReference type="EMBL" id="AIG78249.1"/>
    </source>
</evidence>
<dbReference type="EMBL" id="CP008953">
    <property type="protein sequence ID" value="AIG78249.1"/>
    <property type="molecule type" value="Genomic_DNA"/>
</dbReference>
<dbReference type="Pfam" id="PF10056">
    <property type="entry name" value="DUF2293"/>
    <property type="match status" value="1"/>
</dbReference>
<evidence type="ECO:0000313" key="3">
    <source>
        <dbReference type="Proteomes" id="UP000028492"/>
    </source>
</evidence>
<evidence type="ECO:0000259" key="1">
    <source>
        <dbReference type="Pfam" id="PF10056"/>
    </source>
</evidence>
<accession>A0A075V0W2</accession>
<dbReference type="Proteomes" id="UP000028492">
    <property type="component" value="Chromosome"/>
</dbReference>
<reference evidence="2 3" key="1">
    <citation type="journal article" date="2014" name="J. Biotechnol.">
        <title>Complete genome sequence of the actinobacterium Amycolatopsis japonica MG417-CF17(T) (=DSM 44213T) producing (S,S)-N,N'-ethylenediaminedisuccinic acid.</title>
        <authorList>
            <person name="Stegmann E."/>
            <person name="Albersmeier A."/>
            <person name="Spohn M."/>
            <person name="Gert H."/>
            <person name="Weber T."/>
            <person name="Wohlleben W."/>
            <person name="Kalinowski J."/>
            <person name="Ruckert C."/>
        </authorList>
    </citation>
    <scope>NUCLEOTIDE SEQUENCE [LARGE SCALE GENOMIC DNA]</scope>
    <source>
        <strain evidence="3">MG417-CF17 (DSM 44213)</strain>
    </source>
</reference>
<proteinExistence type="predicted"/>
<organism evidence="2 3">
    <name type="scientific">Amycolatopsis japonica</name>
    <dbReference type="NCBI Taxonomy" id="208439"/>
    <lineage>
        <taxon>Bacteria</taxon>
        <taxon>Bacillati</taxon>
        <taxon>Actinomycetota</taxon>
        <taxon>Actinomycetes</taxon>
        <taxon>Pseudonocardiales</taxon>
        <taxon>Pseudonocardiaceae</taxon>
        <taxon>Amycolatopsis</taxon>
        <taxon>Amycolatopsis japonica group</taxon>
    </lineage>
</organism>
<keyword evidence="3" id="KW-1185">Reference proteome</keyword>
<dbReference type="PANTHER" id="PTHR38113:SF2">
    <property type="entry name" value="DUF2293 DOMAIN-CONTAINING PROTEIN"/>
    <property type="match status" value="1"/>
</dbReference>
<dbReference type="RefSeq" id="WP_038516298.1">
    <property type="nucleotide sequence ID" value="NZ_CP008953.1"/>
</dbReference>
<dbReference type="HOGENOM" id="CLU_067495_0_0_11"/>
<sequence length="349" mass="38585">MQGEAKLEQRVVETAEKLLAKKKSVTALGILTGIGWLSENVVDAWQRGRIPVLTGALSVAPEKLTFALGALQRWAAANGLEGSEIEHVGATRDRAALRVTSGELSGLEPLFRTHWIMPGLSEAKRAQVEARQRKAPDLMVSVALRDWACADCGGTGDLWFAENEKPHCLDCADLGHLVFLPSGDATLTRRAKKASRLSAVVTKFNRSRKRHERQGILVEEAALRAAEEQCLADEDIRERRRGRDRERRAHEDVEFTARFHTAITEMFPACPPDRARAIAEHAGLRGSGRVGRSAAGRELAERAVFLAVVASIRHLDTEYDDLLMAGVERQAARDRIRPAIDAVLDRWRS</sequence>
<dbReference type="PANTHER" id="PTHR38113">
    <property type="match status" value="1"/>
</dbReference>
<dbReference type="InterPro" id="IPR018744">
    <property type="entry name" value="DUF2293"/>
</dbReference>
<protein>
    <recommendedName>
        <fullName evidence="1">DUF2293 domain-containing protein</fullName>
    </recommendedName>
</protein>
<dbReference type="eggNOG" id="COG5586">
    <property type="taxonomic scope" value="Bacteria"/>
</dbReference>
<dbReference type="STRING" id="208439.AJAP_27010"/>
<dbReference type="KEGG" id="aja:AJAP_27010"/>